<sequence length="170" mass="17227">MSDDNTSSSRSGFPSMTALLGLLAVAGYQNRDKIAEWLGGRGQPDAGQVAAPQQGQAGAAPAEHGGLLGSLGGLLGAGGAGAVLTSGLGELVDRFKQAGQGDKTDSWVQPGPNKAVAPGDLEQALGPEALDAIARQTGLSRTELLERLARVLPEAVDRYTPEGSLTRSPA</sequence>
<dbReference type="Pfam" id="PF20159">
    <property type="entry name" value="YidB"/>
    <property type="match status" value="1"/>
</dbReference>
<dbReference type="Gene3D" id="1.10.10.690">
    <property type="entry name" value="YidB-like"/>
    <property type="match status" value="1"/>
</dbReference>
<dbReference type="SUPFAM" id="SSF140804">
    <property type="entry name" value="YidB-like"/>
    <property type="match status" value="1"/>
</dbReference>
<comment type="caution">
    <text evidence="2">The sequence shown here is derived from an EMBL/GenBank/DDBJ whole genome shotgun (WGS) entry which is preliminary data.</text>
</comment>
<organism evidence="2 3">
    <name type="scientific">Bosea psychrotolerans</name>
    <dbReference type="NCBI Taxonomy" id="1871628"/>
    <lineage>
        <taxon>Bacteria</taxon>
        <taxon>Pseudomonadati</taxon>
        <taxon>Pseudomonadota</taxon>
        <taxon>Alphaproteobacteria</taxon>
        <taxon>Hyphomicrobiales</taxon>
        <taxon>Boseaceae</taxon>
        <taxon>Bosea</taxon>
    </lineage>
</organism>
<proteinExistence type="predicted"/>
<feature type="region of interest" description="Disordered" evidence="1">
    <location>
        <begin position="38"/>
        <end position="63"/>
    </location>
</feature>
<evidence type="ECO:0000313" key="3">
    <source>
        <dbReference type="Proteomes" id="UP000236919"/>
    </source>
</evidence>
<evidence type="ECO:0000313" key="2">
    <source>
        <dbReference type="EMBL" id="POR49937.1"/>
    </source>
</evidence>
<keyword evidence="3" id="KW-1185">Reference proteome</keyword>
<feature type="compositionally biased region" description="Low complexity" evidence="1">
    <location>
        <begin position="43"/>
        <end position="63"/>
    </location>
</feature>
<accession>A0A2S4M5M8</accession>
<dbReference type="AlphaFoldDB" id="A0A2S4M5M8"/>
<dbReference type="InterPro" id="IPR045372">
    <property type="entry name" value="YidB"/>
</dbReference>
<dbReference type="Proteomes" id="UP000236919">
    <property type="component" value="Unassembled WGS sequence"/>
</dbReference>
<evidence type="ECO:0000256" key="1">
    <source>
        <dbReference type="SAM" id="MobiDB-lite"/>
    </source>
</evidence>
<dbReference type="EMBL" id="PQFZ01000010">
    <property type="protein sequence ID" value="POR49937.1"/>
    <property type="molecule type" value="Genomic_DNA"/>
</dbReference>
<gene>
    <name evidence="2" type="ORF">CYD53_11055</name>
</gene>
<name>A0A2S4M5M8_9HYPH</name>
<protein>
    <submittedName>
        <fullName evidence="2">Uncharacterized protein YidB (DUF937 family)</fullName>
    </submittedName>
</protein>
<reference evidence="2 3" key="1">
    <citation type="submission" date="2018-01" db="EMBL/GenBank/DDBJ databases">
        <title>Genomic Encyclopedia of Type Strains, Phase III (KMG-III): the genomes of soil and plant-associated and newly described type strains.</title>
        <authorList>
            <person name="Whitman W."/>
        </authorList>
    </citation>
    <scope>NUCLEOTIDE SEQUENCE [LARGE SCALE GENOMIC DNA]</scope>
    <source>
        <strain evidence="2 3">1131</strain>
    </source>
</reference>
<dbReference type="InterPro" id="IPR027405">
    <property type="entry name" value="YidB-like"/>
</dbReference>